<reference evidence="9" key="1">
    <citation type="submission" date="2016-12" db="EMBL/GenBank/DDBJ databases">
        <title>Discovery of methanogenic haloarchaea.</title>
        <authorList>
            <person name="Sorokin D.Y."/>
            <person name="Makarova K.S."/>
            <person name="Abbas B."/>
            <person name="Ferrer M."/>
            <person name="Golyshin P.N."/>
        </authorList>
    </citation>
    <scope>NUCLEOTIDE SEQUENCE [LARGE SCALE GENOMIC DNA]</scope>
    <source>
        <strain evidence="9">HMET1</strain>
    </source>
</reference>
<dbReference type="InterPro" id="IPR004542">
    <property type="entry name" value="Transl_elong_EF1B_B_arc"/>
</dbReference>
<protein>
    <recommendedName>
        <fullName evidence="3 7">Elongation factor 1-beta</fullName>
        <shortName evidence="7">EF-1-beta</shortName>
    </recommendedName>
    <alternativeName>
        <fullName evidence="6 7">aEF-1beta</fullName>
    </alternativeName>
</protein>
<dbReference type="InterPro" id="IPR014038">
    <property type="entry name" value="EF1B_bsu/dsu_GNE"/>
</dbReference>
<evidence type="ECO:0000256" key="6">
    <source>
        <dbReference type="ARBA" id="ARBA00032274"/>
    </source>
</evidence>
<dbReference type="InterPro" id="IPR036219">
    <property type="entry name" value="eEF-1beta-like_sf"/>
</dbReference>
<evidence type="ECO:0000256" key="5">
    <source>
        <dbReference type="ARBA" id="ARBA00022917"/>
    </source>
</evidence>
<feature type="domain" description="Translation elongation factor EF1B beta/delta subunit guanine nucleotide exchange" evidence="8">
    <location>
        <begin position="3"/>
        <end position="87"/>
    </location>
</feature>
<name>A0A1Q6DS68_METT1</name>
<dbReference type="NCBIfam" id="TIGR00489">
    <property type="entry name" value="aEF-1_beta"/>
    <property type="match status" value="1"/>
</dbReference>
<dbReference type="CDD" id="cd00292">
    <property type="entry name" value="EF1B"/>
    <property type="match status" value="1"/>
</dbReference>
<dbReference type="AlphaFoldDB" id="A0A1Q6DS68"/>
<dbReference type="STRING" id="1903181.BTN85_1814"/>
<evidence type="ECO:0000313" key="10">
    <source>
        <dbReference type="Proteomes" id="UP000185744"/>
    </source>
</evidence>
<comment type="caution">
    <text evidence="9">The sequence shown here is derived from an EMBL/GenBank/DDBJ whole genome shotgun (WGS) entry which is preliminary data.</text>
</comment>
<evidence type="ECO:0000259" key="8">
    <source>
        <dbReference type="SMART" id="SM00888"/>
    </source>
</evidence>
<keyword evidence="4 7" id="KW-0251">Elongation factor</keyword>
<dbReference type="SUPFAM" id="SSF54984">
    <property type="entry name" value="eEF-1beta-like"/>
    <property type="match status" value="1"/>
</dbReference>
<dbReference type="FunCoup" id="A0A1Q6DS68">
    <property type="interactions" value="6"/>
</dbReference>
<evidence type="ECO:0000256" key="1">
    <source>
        <dbReference type="ARBA" id="ARBA00003815"/>
    </source>
</evidence>
<comment type="function">
    <text evidence="1 7">Promotes the exchange of GDP for GTP in EF-1-alpha/GDP, thus allowing the regeneration of EF-1-alpha/GTP that could then be used to form the ternary complex EF-1-alpha/GTP/AAtRNA.</text>
</comment>
<gene>
    <name evidence="7" type="primary">ef1b</name>
    <name evidence="9" type="ORF">BTN85_1814</name>
</gene>
<accession>A0A1Q6DS68</accession>
<keyword evidence="5 7" id="KW-0648">Protein biosynthesis</keyword>
<sequence length="88" mass="9862">MGEVAAKIKVMPEGTDVNLDELEEEISDKIKDEQLKNIEREAVAFGLEALMLTVVVKDDEGGTDEIEEKLSEIEKVESVKVEDINRLM</sequence>
<dbReference type="EMBL" id="MSDW01000002">
    <property type="protein sequence ID" value="OKY77167.1"/>
    <property type="molecule type" value="Genomic_DNA"/>
</dbReference>
<dbReference type="NCBIfam" id="NF001670">
    <property type="entry name" value="PRK00435.1"/>
    <property type="match status" value="1"/>
</dbReference>
<dbReference type="PANTHER" id="PTHR39647">
    <property type="entry name" value="ELONGATION FACTOR 1-BETA"/>
    <property type="match status" value="1"/>
</dbReference>
<dbReference type="GO" id="GO:0003746">
    <property type="term" value="F:translation elongation factor activity"/>
    <property type="evidence" value="ECO:0007669"/>
    <property type="project" value="UniProtKB-UniRule"/>
</dbReference>
<dbReference type="HAMAP" id="MF_00043">
    <property type="entry name" value="EF1_beta"/>
    <property type="match status" value="1"/>
</dbReference>
<dbReference type="Proteomes" id="UP000185744">
    <property type="component" value="Unassembled WGS sequence"/>
</dbReference>
<evidence type="ECO:0000256" key="7">
    <source>
        <dbReference type="HAMAP-Rule" id="MF_00043"/>
    </source>
</evidence>
<dbReference type="PANTHER" id="PTHR39647:SF1">
    <property type="entry name" value="ELONGATION FACTOR 1-BETA"/>
    <property type="match status" value="1"/>
</dbReference>
<dbReference type="Gene3D" id="3.30.70.60">
    <property type="match status" value="1"/>
</dbReference>
<dbReference type="InterPro" id="IPR014717">
    <property type="entry name" value="Transl_elong_EF1B/ribsomal_bS6"/>
</dbReference>
<dbReference type="SMART" id="SM00888">
    <property type="entry name" value="EF1_GNE"/>
    <property type="match status" value="1"/>
</dbReference>
<evidence type="ECO:0000256" key="2">
    <source>
        <dbReference type="ARBA" id="ARBA00007411"/>
    </source>
</evidence>
<organism evidence="9 10">
    <name type="scientific">Methanohalarchaeum thermophilum</name>
    <dbReference type="NCBI Taxonomy" id="1903181"/>
    <lineage>
        <taxon>Archaea</taxon>
        <taxon>Methanobacteriati</taxon>
        <taxon>Methanobacteriota</taxon>
        <taxon>Methanonatronarchaeia</taxon>
        <taxon>Methanonatronarchaeales</taxon>
        <taxon>Methanonatronarchaeaceae</taxon>
        <taxon>Candidatus Methanohalarchaeum</taxon>
    </lineage>
</organism>
<keyword evidence="10" id="KW-1185">Reference proteome</keyword>
<dbReference type="Pfam" id="PF00736">
    <property type="entry name" value="EF1_GNE"/>
    <property type="match status" value="1"/>
</dbReference>
<evidence type="ECO:0000313" key="9">
    <source>
        <dbReference type="EMBL" id="OKY77167.1"/>
    </source>
</evidence>
<comment type="similarity">
    <text evidence="2 7">Belongs to the EF-1-beta/EF-1-delta family.</text>
</comment>
<dbReference type="PIRSF" id="PIRSF006521">
    <property type="entry name" value="Transl_elong_EF1B_B_arc"/>
    <property type="match status" value="1"/>
</dbReference>
<dbReference type="InParanoid" id="A0A1Q6DS68"/>
<evidence type="ECO:0000256" key="4">
    <source>
        <dbReference type="ARBA" id="ARBA00022768"/>
    </source>
</evidence>
<proteinExistence type="inferred from homology"/>
<evidence type="ECO:0000256" key="3">
    <source>
        <dbReference type="ARBA" id="ARBA00017600"/>
    </source>
</evidence>